<comment type="caution">
    <text evidence="1">The sequence shown here is derived from an EMBL/GenBank/DDBJ whole genome shotgun (WGS) entry which is preliminary data.</text>
</comment>
<sequence length="336" mass="39213">MKYIDNYRLQKDLKAKEKLKNEMEHFKISNVHKFMFKFCKDGEFSLKSYREHISRKLSGENLEREMWWKKSSCEKLVRVGLFVKTSEDTYRVTDRFIAAMNETAISREQKSIDGNKKEIRQFAPGQNHRRILSLAKDDVLEFKDVERHIKSLLVTRQAREMIMKQGMIRNMIDAGYLEVIGRGNTVMNTKSDIFESGIFFLTPKARAFMEDEGSTAKSEERKVLSVDHTKEIMPVPNKEKEIKITRFDIDHIIQAAKDGVLRKEDIEKSPKNGSIEKRIGTLIDAGLLIKKENGIKAVERLADDIIFSPVRKEEKVRKITDLFRKVYKLYIEAAKQ</sequence>
<proteinExistence type="predicted"/>
<reference evidence="1 2" key="1">
    <citation type="journal article" date="2017" name="ISME J.">
        <title>Energy and carbon metabolisms in a deep terrestrial subsurface fluid microbial community.</title>
        <authorList>
            <person name="Momper L."/>
            <person name="Jungbluth S.P."/>
            <person name="Lee M.D."/>
            <person name="Amend J.P."/>
        </authorList>
    </citation>
    <scope>NUCLEOTIDE SEQUENCE [LARGE SCALE GENOMIC DNA]</scope>
    <source>
        <strain evidence="1">SURF_29</strain>
    </source>
</reference>
<name>A0A419DDG7_9BACT</name>
<gene>
    <name evidence="1" type="ORF">C4544_03625</name>
</gene>
<accession>A0A419DDG7</accession>
<organism evidence="1 2">
    <name type="scientific">candidate division WS5 bacterium</name>
    <dbReference type="NCBI Taxonomy" id="2093353"/>
    <lineage>
        <taxon>Bacteria</taxon>
        <taxon>candidate division WS5</taxon>
    </lineage>
</organism>
<dbReference type="Proteomes" id="UP000285655">
    <property type="component" value="Unassembled WGS sequence"/>
</dbReference>
<dbReference type="AlphaFoldDB" id="A0A419DDG7"/>
<dbReference type="EMBL" id="QZJW01000028">
    <property type="protein sequence ID" value="RJO61153.1"/>
    <property type="molecule type" value="Genomic_DNA"/>
</dbReference>
<evidence type="ECO:0000313" key="2">
    <source>
        <dbReference type="Proteomes" id="UP000285655"/>
    </source>
</evidence>
<evidence type="ECO:0000313" key="1">
    <source>
        <dbReference type="EMBL" id="RJO61153.1"/>
    </source>
</evidence>
<protein>
    <submittedName>
        <fullName evidence="1">Uncharacterized protein</fullName>
    </submittedName>
</protein>